<dbReference type="OrthoDB" id="7849306at2759"/>
<keyword evidence="1" id="KW-1015">Disulfide bond</keyword>
<dbReference type="SUPFAM" id="SSF50494">
    <property type="entry name" value="Trypsin-like serine proteases"/>
    <property type="match status" value="1"/>
</dbReference>
<dbReference type="AlphaFoldDB" id="B4Q5W5"/>
<dbReference type="SMART" id="SM00020">
    <property type="entry name" value="Tryp_SPc"/>
    <property type="match status" value="1"/>
</dbReference>
<dbReference type="InterPro" id="IPR001254">
    <property type="entry name" value="Trypsin_dom"/>
</dbReference>
<dbReference type="GO" id="GO:0006508">
    <property type="term" value="P:proteolysis"/>
    <property type="evidence" value="ECO:0007669"/>
    <property type="project" value="InterPro"/>
</dbReference>
<dbReference type="MEROPS" id="S01.A50"/>
<sequence length="273" mass="30617">MCIPSLVLNQFLDGECGVQQNGRTVNRASSPWIAFLHTTDLIFVCSGTLISHNLILTAAHCVTSNSKLVARLGEFMGGEEKTLTVLHDVRESSKHPFFDMITHAFDIAVLELATKVVYTDNIRPICIVWDRSWKRYIDSIQILSGPVRGKPENENDGGNRILDIRRQPPEWCHNYMGTFRENTSSSMICAGDTKSNLCNADSSSPLGAMVVHKKIQRYVQIGIATMNQRCNMPSIYTDVLSHMDFILRAWRYYSKGHSSSESSSAKKSPTNQK</sequence>
<accession>B4Q5W5</accession>
<protein>
    <submittedName>
        <fullName evidence="4">GD23979</fullName>
    </submittedName>
</protein>
<dbReference type="InterPro" id="IPR009003">
    <property type="entry name" value="Peptidase_S1_PA"/>
</dbReference>
<comment type="similarity">
    <text evidence="2">Belongs to the peptidase S1 family. CLIP subfamily.</text>
</comment>
<dbReference type="InterPro" id="IPR001314">
    <property type="entry name" value="Peptidase_S1A"/>
</dbReference>
<dbReference type="InterPro" id="IPR043504">
    <property type="entry name" value="Peptidase_S1_PA_chymotrypsin"/>
</dbReference>
<evidence type="ECO:0000256" key="2">
    <source>
        <dbReference type="ARBA" id="ARBA00024195"/>
    </source>
</evidence>
<feature type="domain" description="Peptidase S1" evidence="3">
    <location>
        <begin position="11"/>
        <end position="250"/>
    </location>
</feature>
<dbReference type="GO" id="GO:0004252">
    <property type="term" value="F:serine-type endopeptidase activity"/>
    <property type="evidence" value="ECO:0007669"/>
    <property type="project" value="InterPro"/>
</dbReference>
<dbReference type="Proteomes" id="UP000000304">
    <property type="component" value="Chromosome 2L"/>
</dbReference>
<evidence type="ECO:0000256" key="1">
    <source>
        <dbReference type="ARBA" id="ARBA00023157"/>
    </source>
</evidence>
<dbReference type="PhylomeDB" id="B4Q5W5"/>
<proteinExistence type="inferred from homology"/>
<evidence type="ECO:0000259" key="3">
    <source>
        <dbReference type="PROSITE" id="PS50240"/>
    </source>
</evidence>
<dbReference type="Gene3D" id="2.40.10.10">
    <property type="entry name" value="Trypsin-like serine proteases"/>
    <property type="match status" value="2"/>
</dbReference>
<dbReference type="OMA" id="WIAFLHT"/>
<dbReference type="FunFam" id="2.40.10.10:FF:000068">
    <property type="entry name" value="transmembrane protease serine 2"/>
    <property type="match status" value="1"/>
</dbReference>
<dbReference type="PRINTS" id="PR00722">
    <property type="entry name" value="CHYMOTRYPSIN"/>
</dbReference>
<reference evidence="4 5" key="1">
    <citation type="journal article" date="2007" name="Nature">
        <title>Evolution of genes and genomes on the Drosophila phylogeny.</title>
        <authorList>
            <consortium name="Drosophila 12 Genomes Consortium"/>
            <person name="Clark A.G."/>
            <person name="Eisen M.B."/>
            <person name="Smith D.R."/>
            <person name="Bergman C.M."/>
            <person name="Oliver B."/>
            <person name="Markow T.A."/>
            <person name="Kaufman T.C."/>
            <person name="Kellis M."/>
            <person name="Gelbart W."/>
            <person name="Iyer V.N."/>
            <person name="Pollard D.A."/>
            <person name="Sackton T.B."/>
            <person name="Larracuente A.M."/>
            <person name="Singh N.D."/>
            <person name="Abad J.P."/>
            <person name="Abt D.N."/>
            <person name="Adryan B."/>
            <person name="Aguade M."/>
            <person name="Akashi H."/>
            <person name="Anderson W.W."/>
            <person name="Aquadro C.F."/>
            <person name="Ardell D.H."/>
            <person name="Arguello R."/>
            <person name="Artieri C.G."/>
            <person name="Barbash D.A."/>
            <person name="Barker D."/>
            <person name="Barsanti P."/>
            <person name="Batterham P."/>
            <person name="Batzoglou S."/>
            <person name="Begun D."/>
            <person name="Bhutkar A."/>
            <person name="Blanco E."/>
            <person name="Bosak S.A."/>
            <person name="Bradley R.K."/>
            <person name="Brand A.D."/>
            <person name="Brent M.R."/>
            <person name="Brooks A.N."/>
            <person name="Brown R.H."/>
            <person name="Butlin R.K."/>
            <person name="Caggese C."/>
            <person name="Calvi B.R."/>
            <person name="Bernardo de Carvalho A."/>
            <person name="Caspi A."/>
            <person name="Castrezana S."/>
            <person name="Celniker S.E."/>
            <person name="Chang J.L."/>
            <person name="Chapple C."/>
            <person name="Chatterji S."/>
            <person name="Chinwalla A."/>
            <person name="Civetta A."/>
            <person name="Clifton S.W."/>
            <person name="Comeron J.M."/>
            <person name="Costello J.C."/>
            <person name="Coyne J.A."/>
            <person name="Daub J."/>
            <person name="David R.G."/>
            <person name="Delcher A.L."/>
            <person name="Delehaunty K."/>
            <person name="Do C.B."/>
            <person name="Ebling H."/>
            <person name="Edwards K."/>
            <person name="Eickbush T."/>
            <person name="Evans J.D."/>
            <person name="Filipski A."/>
            <person name="Findeiss S."/>
            <person name="Freyhult E."/>
            <person name="Fulton L."/>
            <person name="Fulton R."/>
            <person name="Garcia A.C."/>
            <person name="Gardiner A."/>
            <person name="Garfield D.A."/>
            <person name="Garvin B.E."/>
            <person name="Gibson G."/>
            <person name="Gilbert D."/>
            <person name="Gnerre S."/>
            <person name="Godfrey J."/>
            <person name="Good R."/>
            <person name="Gotea V."/>
            <person name="Gravely B."/>
            <person name="Greenberg A.J."/>
            <person name="Griffiths-Jones S."/>
            <person name="Gross S."/>
            <person name="Guigo R."/>
            <person name="Gustafson E.A."/>
            <person name="Haerty W."/>
            <person name="Hahn M.W."/>
            <person name="Halligan D.L."/>
            <person name="Halpern A.L."/>
            <person name="Halter G.M."/>
            <person name="Han M.V."/>
            <person name="Heger A."/>
            <person name="Hillier L."/>
            <person name="Hinrichs A.S."/>
            <person name="Holmes I."/>
            <person name="Hoskins R.A."/>
            <person name="Hubisz M.J."/>
            <person name="Hultmark D."/>
            <person name="Huntley M.A."/>
            <person name="Jaffe D.B."/>
            <person name="Jagadeeshan S."/>
            <person name="Jeck W.R."/>
            <person name="Johnson J."/>
            <person name="Jones C.D."/>
            <person name="Jordan W.C."/>
            <person name="Karpen G.H."/>
            <person name="Kataoka E."/>
            <person name="Keightley P.D."/>
            <person name="Kheradpour P."/>
            <person name="Kirkness E.F."/>
            <person name="Koerich L.B."/>
            <person name="Kristiansen K."/>
            <person name="Kudrna D."/>
            <person name="Kulathinal R.J."/>
            <person name="Kumar S."/>
            <person name="Kwok R."/>
            <person name="Lander E."/>
            <person name="Langley C.H."/>
            <person name="Lapoint R."/>
            <person name="Lazzaro B.P."/>
            <person name="Lee S.J."/>
            <person name="Levesque L."/>
            <person name="Li R."/>
            <person name="Lin C.F."/>
            <person name="Lin M.F."/>
            <person name="Lindblad-Toh K."/>
            <person name="Llopart A."/>
            <person name="Long M."/>
            <person name="Low L."/>
            <person name="Lozovsky E."/>
            <person name="Lu J."/>
            <person name="Luo M."/>
            <person name="Machado C.A."/>
            <person name="Makalowski W."/>
            <person name="Marzo M."/>
            <person name="Matsuda M."/>
            <person name="Matzkin L."/>
            <person name="McAllister B."/>
            <person name="McBride C.S."/>
            <person name="McKernan B."/>
            <person name="McKernan K."/>
            <person name="Mendez-Lago M."/>
            <person name="Minx P."/>
            <person name="Mollenhauer M.U."/>
            <person name="Montooth K."/>
            <person name="Mount S.M."/>
            <person name="Mu X."/>
            <person name="Myers E."/>
            <person name="Negre B."/>
            <person name="Newfeld S."/>
            <person name="Nielsen R."/>
            <person name="Noor M.A."/>
            <person name="O'Grady P."/>
            <person name="Pachter L."/>
            <person name="Papaceit M."/>
            <person name="Parisi M.J."/>
            <person name="Parisi M."/>
            <person name="Parts L."/>
            <person name="Pedersen J.S."/>
            <person name="Pesole G."/>
            <person name="Phillippy A.M."/>
            <person name="Ponting C.P."/>
            <person name="Pop M."/>
            <person name="Porcelli D."/>
            <person name="Powell J.R."/>
            <person name="Prohaska S."/>
            <person name="Pruitt K."/>
            <person name="Puig M."/>
            <person name="Quesneville H."/>
            <person name="Ram K.R."/>
            <person name="Rand D."/>
            <person name="Rasmussen M.D."/>
            <person name="Reed L.K."/>
            <person name="Reenan R."/>
            <person name="Reily A."/>
            <person name="Remington K.A."/>
            <person name="Rieger T.T."/>
            <person name="Ritchie M.G."/>
            <person name="Robin C."/>
            <person name="Rogers Y.H."/>
            <person name="Rohde C."/>
            <person name="Rozas J."/>
            <person name="Rubenfield M.J."/>
            <person name="Ruiz A."/>
            <person name="Russo S."/>
            <person name="Salzberg S.L."/>
            <person name="Sanchez-Gracia A."/>
            <person name="Saranga D.J."/>
            <person name="Sato H."/>
            <person name="Schaeffer S.W."/>
            <person name="Schatz M.C."/>
            <person name="Schlenke T."/>
            <person name="Schwartz R."/>
            <person name="Segarra C."/>
            <person name="Singh R.S."/>
            <person name="Sirot L."/>
            <person name="Sirota M."/>
            <person name="Sisneros N.B."/>
            <person name="Smith C.D."/>
            <person name="Smith T.F."/>
            <person name="Spieth J."/>
            <person name="Stage D.E."/>
            <person name="Stark A."/>
            <person name="Stephan W."/>
            <person name="Strausberg R.L."/>
            <person name="Strempel S."/>
            <person name="Sturgill D."/>
            <person name="Sutton G."/>
            <person name="Sutton G.G."/>
            <person name="Tao W."/>
            <person name="Teichmann S."/>
            <person name="Tobari Y.N."/>
            <person name="Tomimura Y."/>
            <person name="Tsolas J.M."/>
            <person name="Valente V.L."/>
            <person name="Venter E."/>
            <person name="Venter J.C."/>
            <person name="Vicario S."/>
            <person name="Vieira F.G."/>
            <person name="Vilella A.J."/>
            <person name="Villasante A."/>
            <person name="Walenz B."/>
            <person name="Wang J."/>
            <person name="Wasserman M."/>
            <person name="Watts T."/>
            <person name="Wilson D."/>
            <person name="Wilson R.K."/>
            <person name="Wing R.A."/>
            <person name="Wolfner M.F."/>
            <person name="Wong A."/>
            <person name="Wong G.K."/>
            <person name="Wu C.I."/>
            <person name="Wu G."/>
            <person name="Yamamoto D."/>
            <person name="Yang H.P."/>
            <person name="Yang S.P."/>
            <person name="Yorke J.A."/>
            <person name="Yoshida K."/>
            <person name="Zdobnov E."/>
            <person name="Zhang P."/>
            <person name="Zhang Y."/>
            <person name="Zimin A.V."/>
            <person name="Baldwin J."/>
            <person name="Abdouelleil A."/>
            <person name="Abdulkadir J."/>
            <person name="Abebe A."/>
            <person name="Abera B."/>
            <person name="Abreu J."/>
            <person name="Acer S.C."/>
            <person name="Aftuck L."/>
            <person name="Alexander A."/>
            <person name="An P."/>
            <person name="Anderson E."/>
            <person name="Anderson S."/>
            <person name="Arachi H."/>
            <person name="Azer M."/>
            <person name="Bachantsang P."/>
            <person name="Barry A."/>
            <person name="Bayul T."/>
            <person name="Berlin A."/>
            <person name="Bessette D."/>
            <person name="Bloom T."/>
            <person name="Blye J."/>
            <person name="Boguslavskiy L."/>
            <person name="Bonnet C."/>
            <person name="Boukhgalter B."/>
            <person name="Bourzgui I."/>
            <person name="Brown A."/>
            <person name="Cahill P."/>
            <person name="Channer S."/>
            <person name="Cheshatsang Y."/>
            <person name="Chuda L."/>
            <person name="Citroen M."/>
            <person name="Collymore A."/>
            <person name="Cooke P."/>
            <person name="Costello M."/>
            <person name="D'Aco K."/>
            <person name="Daza R."/>
            <person name="De Haan G."/>
            <person name="DeGray S."/>
            <person name="DeMaso C."/>
            <person name="Dhargay N."/>
            <person name="Dooley K."/>
            <person name="Dooley E."/>
            <person name="Doricent M."/>
            <person name="Dorje P."/>
            <person name="Dorjee K."/>
            <person name="Dupes A."/>
            <person name="Elong R."/>
            <person name="Falk J."/>
            <person name="Farina A."/>
            <person name="Faro S."/>
            <person name="Ferguson D."/>
            <person name="Fisher S."/>
            <person name="Foley C.D."/>
            <person name="Franke A."/>
            <person name="Friedrich D."/>
            <person name="Gadbois L."/>
            <person name="Gearin G."/>
            <person name="Gearin C.R."/>
            <person name="Giannoukos G."/>
            <person name="Goode T."/>
            <person name="Graham J."/>
            <person name="Grandbois E."/>
            <person name="Grewal S."/>
            <person name="Gyaltsen K."/>
            <person name="Hafez N."/>
            <person name="Hagos B."/>
            <person name="Hall J."/>
            <person name="Henson C."/>
            <person name="Hollinger A."/>
            <person name="Honan T."/>
            <person name="Huard M.D."/>
            <person name="Hughes L."/>
            <person name="Hurhula B."/>
            <person name="Husby M.E."/>
            <person name="Kamat A."/>
            <person name="Kanga B."/>
            <person name="Kashin S."/>
            <person name="Khazanovich D."/>
            <person name="Kisner P."/>
            <person name="Lance K."/>
            <person name="Lara M."/>
            <person name="Lee W."/>
            <person name="Lennon N."/>
            <person name="Letendre F."/>
            <person name="LeVine R."/>
            <person name="Lipovsky A."/>
            <person name="Liu X."/>
            <person name="Liu J."/>
            <person name="Liu S."/>
            <person name="Lokyitsang T."/>
            <person name="Lokyitsang Y."/>
            <person name="Lubonja R."/>
            <person name="Lui A."/>
            <person name="MacDonald P."/>
            <person name="Magnisalis V."/>
            <person name="Maru K."/>
            <person name="Matthews C."/>
            <person name="McCusker W."/>
            <person name="McDonough S."/>
            <person name="Mehta T."/>
            <person name="Meldrim J."/>
            <person name="Meneus L."/>
            <person name="Mihai O."/>
            <person name="Mihalev A."/>
            <person name="Mihova T."/>
            <person name="Mittelman R."/>
            <person name="Mlenga V."/>
            <person name="Montmayeur A."/>
            <person name="Mulrain L."/>
            <person name="Navidi A."/>
            <person name="Naylor J."/>
            <person name="Negash T."/>
            <person name="Nguyen T."/>
            <person name="Nguyen N."/>
            <person name="Nicol R."/>
            <person name="Norbu C."/>
            <person name="Norbu N."/>
            <person name="Novod N."/>
            <person name="O'Neill B."/>
            <person name="Osman S."/>
            <person name="Markiewicz E."/>
            <person name="Oyono O.L."/>
            <person name="Patti C."/>
            <person name="Phunkhang P."/>
            <person name="Pierre F."/>
            <person name="Priest M."/>
            <person name="Raghuraman S."/>
            <person name="Rege F."/>
            <person name="Reyes R."/>
            <person name="Rise C."/>
            <person name="Rogov P."/>
            <person name="Ross K."/>
            <person name="Ryan E."/>
            <person name="Settipalli S."/>
            <person name="Shea T."/>
            <person name="Sherpa N."/>
            <person name="Shi L."/>
            <person name="Shih D."/>
            <person name="Sparrow T."/>
            <person name="Spaulding J."/>
            <person name="Stalker J."/>
            <person name="Stange-Thomann N."/>
            <person name="Stavropoulos S."/>
            <person name="Stone C."/>
            <person name="Strader C."/>
            <person name="Tesfaye S."/>
            <person name="Thomson T."/>
            <person name="Thoulutsang Y."/>
            <person name="Thoulutsang D."/>
            <person name="Topham K."/>
            <person name="Topping I."/>
            <person name="Tsamla T."/>
            <person name="Vassiliev H."/>
            <person name="Vo A."/>
            <person name="Wangchuk T."/>
            <person name="Wangdi T."/>
            <person name="Weiand M."/>
            <person name="Wilkinson J."/>
            <person name="Wilson A."/>
            <person name="Yadav S."/>
            <person name="Young G."/>
            <person name="Yu Q."/>
            <person name="Zembek L."/>
            <person name="Zhong D."/>
            <person name="Zimmer A."/>
            <person name="Zwirko Z."/>
            <person name="Jaffe D.B."/>
            <person name="Alvarez P."/>
            <person name="Brockman W."/>
            <person name="Butler J."/>
            <person name="Chin C."/>
            <person name="Gnerre S."/>
            <person name="Grabherr M."/>
            <person name="Kleber M."/>
            <person name="Mauceli E."/>
            <person name="MacCallum I."/>
        </authorList>
    </citation>
    <scope>NUCLEOTIDE SEQUENCE [LARGE SCALE GENOMIC DNA]</scope>
    <source>
        <strain evidence="5">white501</strain>
    </source>
</reference>
<evidence type="ECO:0000313" key="4">
    <source>
        <dbReference type="EMBL" id="EDX05068.1"/>
    </source>
</evidence>
<dbReference type="InterPro" id="IPR051487">
    <property type="entry name" value="Ser/Thr_Proteases_Immune/Dev"/>
</dbReference>
<dbReference type="CDD" id="cd00190">
    <property type="entry name" value="Tryp_SPc"/>
    <property type="match status" value="1"/>
</dbReference>
<dbReference type="Pfam" id="PF00089">
    <property type="entry name" value="Trypsin"/>
    <property type="match status" value="1"/>
</dbReference>
<name>B4Q5W5_DROSI</name>
<dbReference type="PROSITE" id="PS50240">
    <property type="entry name" value="TRYPSIN_DOM"/>
    <property type="match status" value="1"/>
</dbReference>
<dbReference type="InterPro" id="IPR018114">
    <property type="entry name" value="TRYPSIN_HIS"/>
</dbReference>
<evidence type="ECO:0000313" key="5">
    <source>
        <dbReference type="Proteomes" id="UP000000304"/>
    </source>
</evidence>
<dbReference type="EMBL" id="CM000361">
    <property type="protein sequence ID" value="EDX05068.1"/>
    <property type="molecule type" value="Genomic_DNA"/>
</dbReference>
<dbReference type="PROSITE" id="PS00134">
    <property type="entry name" value="TRYPSIN_HIS"/>
    <property type="match status" value="1"/>
</dbReference>
<dbReference type="HOGENOM" id="CLU_006842_0_3_1"/>
<dbReference type="Bgee" id="FBgn0195341">
    <property type="expression patterns" value="Expressed in male reproductive system"/>
</dbReference>
<organism evidence="4 5">
    <name type="scientific">Drosophila simulans</name>
    <name type="common">Fruit fly</name>
    <dbReference type="NCBI Taxonomy" id="7240"/>
    <lineage>
        <taxon>Eukaryota</taxon>
        <taxon>Metazoa</taxon>
        <taxon>Ecdysozoa</taxon>
        <taxon>Arthropoda</taxon>
        <taxon>Hexapoda</taxon>
        <taxon>Insecta</taxon>
        <taxon>Pterygota</taxon>
        <taxon>Neoptera</taxon>
        <taxon>Endopterygota</taxon>
        <taxon>Diptera</taxon>
        <taxon>Brachycera</taxon>
        <taxon>Muscomorpha</taxon>
        <taxon>Ephydroidea</taxon>
        <taxon>Drosophilidae</taxon>
        <taxon>Drosophila</taxon>
        <taxon>Sophophora</taxon>
    </lineage>
</organism>
<gene>
    <name evidence="4" type="primary">Dsim\GD23979</name>
    <name evidence="4" type="ORF">Dsim_GD23979</name>
</gene>
<keyword evidence="5" id="KW-1185">Reference proteome</keyword>
<dbReference type="PANTHER" id="PTHR24256">
    <property type="entry name" value="TRYPTASE-RELATED"/>
    <property type="match status" value="1"/>
</dbReference>